<evidence type="ECO:0000256" key="1">
    <source>
        <dbReference type="ARBA" id="ARBA00004123"/>
    </source>
</evidence>
<dbReference type="Proteomes" id="UP001229421">
    <property type="component" value="Unassembled WGS sequence"/>
</dbReference>
<dbReference type="PROSITE" id="PS50102">
    <property type="entry name" value="RRM"/>
    <property type="match status" value="3"/>
</dbReference>
<reference evidence="13" key="1">
    <citation type="journal article" date="2023" name="bioRxiv">
        <title>Improved chromosome-level genome assembly for marigold (Tagetes erecta).</title>
        <authorList>
            <person name="Jiang F."/>
            <person name="Yuan L."/>
            <person name="Wang S."/>
            <person name="Wang H."/>
            <person name="Xu D."/>
            <person name="Wang A."/>
            <person name="Fan W."/>
        </authorList>
    </citation>
    <scope>NUCLEOTIDE SEQUENCE</scope>
    <source>
        <strain evidence="13">WSJ</strain>
        <tissue evidence="13">Leaf</tissue>
    </source>
</reference>
<comment type="function">
    <text evidence="7">Heterogeneous nuclear ribonucleoprotein (hnRNP)-protein binding the poly(A) tail of mRNA and probably involved in some steps of pre-mRNA maturation.</text>
</comment>
<dbReference type="Gene3D" id="3.30.70.330">
    <property type="match status" value="3"/>
</dbReference>
<proteinExistence type="inferred from homology"/>
<dbReference type="CDD" id="cd12344">
    <property type="entry name" value="RRM1_SECp43_like"/>
    <property type="match status" value="1"/>
</dbReference>
<dbReference type="GO" id="GO:0005634">
    <property type="term" value="C:nucleus"/>
    <property type="evidence" value="ECO:0007669"/>
    <property type="project" value="UniProtKB-SubCell"/>
</dbReference>
<organism evidence="13 14">
    <name type="scientific">Tagetes erecta</name>
    <name type="common">African marigold</name>
    <dbReference type="NCBI Taxonomy" id="13708"/>
    <lineage>
        <taxon>Eukaryota</taxon>
        <taxon>Viridiplantae</taxon>
        <taxon>Streptophyta</taxon>
        <taxon>Embryophyta</taxon>
        <taxon>Tracheophyta</taxon>
        <taxon>Spermatophyta</taxon>
        <taxon>Magnoliopsida</taxon>
        <taxon>eudicotyledons</taxon>
        <taxon>Gunneridae</taxon>
        <taxon>Pentapetalae</taxon>
        <taxon>asterids</taxon>
        <taxon>campanulids</taxon>
        <taxon>Asterales</taxon>
        <taxon>Asteraceae</taxon>
        <taxon>Asteroideae</taxon>
        <taxon>Heliantheae alliance</taxon>
        <taxon>Tageteae</taxon>
        <taxon>Tagetes</taxon>
    </lineage>
</organism>
<dbReference type="PANTHER" id="PTHR47640:SF9">
    <property type="entry name" value="POLYADENYLATE-BINDING PROTEIN RBP47B"/>
    <property type="match status" value="1"/>
</dbReference>
<evidence type="ECO:0000313" key="13">
    <source>
        <dbReference type="EMBL" id="KAK1439914.1"/>
    </source>
</evidence>
<accession>A0AAD8LFL8</accession>
<dbReference type="FunFam" id="3.30.70.330:FF:000405">
    <property type="entry name" value="polyadenylate-binding protein RBP45"/>
    <property type="match status" value="1"/>
</dbReference>
<comment type="subcellular location">
    <subcellularLocation>
        <location evidence="2">Cytoplasmic granule</location>
    </subcellularLocation>
    <subcellularLocation>
        <location evidence="1">Nucleus</location>
    </subcellularLocation>
</comment>
<evidence type="ECO:0000256" key="6">
    <source>
        <dbReference type="ARBA" id="ARBA00023242"/>
    </source>
</evidence>
<evidence type="ECO:0000256" key="3">
    <source>
        <dbReference type="ARBA" id="ARBA00022664"/>
    </source>
</evidence>
<dbReference type="CDD" id="cd12345">
    <property type="entry name" value="RRM2_SECp43_like"/>
    <property type="match status" value="1"/>
</dbReference>
<evidence type="ECO:0000256" key="2">
    <source>
        <dbReference type="ARBA" id="ARBA00004463"/>
    </source>
</evidence>
<keyword evidence="14" id="KW-1185">Reference proteome</keyword>
<evidence type="ECO:0000259" key="12">
    <source>
        <dbReference type="PROSITE" id="PS50102"/>
    </source>
</evidence>
<feature type="region of interest" description="Disordered" evidence="11">
    <location>
        <begin position="437"/>
        <end position="458"/>
    </location>
</feature>
<evidence type="ECO:0000256" key="8">
    <source>
        <dbReference type="ARBA" id="ARBA00061069"/>
    </source>
</evidence>
<dbReference type="InterPro" id="IPR035979">
    <property type="entry name" value="RBD_domain_sf"/>
</dbReference>
<dbReference type="SUPFAM" id="SSF54928">
    <property type="entry name" value="RNA-binding domain, RBD"/>
    <property type="match status" value="3"/>
</dbReference>
<evidence type="ECO:0000256" key="10">
    <source>
        <dbReference type="PROSITE-ProRule" id="PRU00176"/>
    </source>
</evidence>
<feature type="domain" description="RRM" evidence="12">
    <location>
        <begin position="326"/>
        <end position="398"/>
    </location>
</feature>
<protein>
    <recommendedName>
        <fullName evidence="12">RRM domain-containing protein</fullName>
    </recommendedName>
</protein>
<gene>
    <name evidence="13" type="ORF">QVD17_05739</name>
</gene>
<dbReference type="Pfam" id="PF00076">
    <property type="entry name" value="RRM_1"/>
    <property type="match status" value="3"/>
</dbReference>
<sequence length="458" mass="50735">MQHQPNTNTTTNTNTNTNNSDLTQQQQQQQQQWLAMQQYQQQQWLAMQQYPAAAAASMAMHHPAMMYQQPPPQYMSPYHYQQQQFQQHQLSNSNNQIQGTSEDNKTIWIGDLQHWMDETYLQSCFSQIGEVQSIKLIRNKQTGQSERYGFVEFVSHSAAEKVIQSYNGTIMPNTDQVFRLNWASFNSGEKRGDNTSDLSIFVGDLAPDVTDQILLDTFASRYPSVKGAKVVVDTNTMCSKGYGFVRFSDESERSRAMNEMNGQYCSSRPMRIGVATPKKPSGQQLYGQQQYGQQQYGQQQFSSQAVILAGGNGSFGSQSDEDSSNTTIFVGGLDSEVNDEDLRQTFIQCGEILSIKIPVGKGCGFVRFANRSSAEDAIQNMHGTVIGKQTVRISWGKTPAGRQRMDANGSYQGKQGYGGGGYGYGYGMAPNQDSGMYGGEGASGYGSNGYGSHQQPVS</sequence>
<feature type="domain" description="RRM" evidence="12">
    <location>
        <begin position="198"/>
        <end position="277"/>
    </location>
</feature>
<dbReference type="GO" id="GO:0005829">
    <property type="term" value="C:cytosol"/>
    <property type="evidence" value="ECO:0007669"/>
    <property type="project" value="TreeGrafter"/>
</dbReference>
<dbReference type="AlphaFoldDB" id="A0AAD8LFL8"/>
<evidence type="ECO:0000256" key="5">
    <source>
        <dbReference type="ARBA" id="ARBA00022884"/>
    </source>
</evidence>
<evidence type="ECO:0000256" key="4">
    <source>
        <dbReference type="ARBA" id="ARBA00022737"/>
    </source>
</evidence>
<dbReference type="GO" id="GO:0003729">
    <property type="term" value="F:mRNA binding"/>
    <property type="evidence" value="ECO:0007669"/>
    <property type="project" value="InterPro"/>
</dbReference>
<dbReference type="FunFam" id="3.30.70.330:FF:000144">
    <property type="entry name" value="Polyadenylate-binding protein RBP47B"/>
    <property type="match status" value="1"/>
</dbReference>
<dbReference type="InterPro" id="IPR012677">
    <property type="entry name" value="Nucleotide-bd_a/b_plait_sf"/>
</dbReference>
<comment type="similarity">
    <text evidence="8">Belongs to the polyadenylate-binding RBP47 family.</text>
</comment>
<comment type="subunit">
    <text evidence="9">Interacts with the poly(A) tail of mRNA in nucleus.</text>
</comment>
<evidence type="ECO:0000256" key="9">
    <source>
        <dbReference type="ARBA" id="ARBA00063471"/>
    </source>
</evidence>
<evidence type="ECO:0000256" key="11">
    <source>
        <dbReference type="SAM" id="MobiDB-lite"/>
    </source>
</evidence>
<dbReference type="SMART" id="SM00360">
    <property type="entry name" value="RRM"/>
    <property type="match status" value="3"/>
</dbReference>
<keyword evidence="4" id="KW-0677">Repeat</keyword>
<keyword evidence="3" id="KW-0507">mRNA processing</keyword>
<dbReference type="GO" id="GO:0006397">
    <property type="term" value="P:mRNA processing"/>
    <property type="evidence" value="ECO:0007669"/>
    <property type="project" value="UniProtKB-KW"/>
</dbReference>
<keyword evidence="5 10" id="KW-0694">RNA-binding</keyword>
<evidence type="ECO:0000256" key="7">
    <source>
        <dbReference type="ARBA" id="ARBA00057395"/>
    </source>
</evidence>
<dbReference type="EMBL" id="JAUHHV010000001">
    <property type="protein sequence ID" value="KAK1439914.1"/>
    <property type="molecule type" value="Genomic_DNA"/>
</dbReference>
<name>A0AAD8LFL8_TARER</name>
<comment type="caution">
    <text evidence="13">The sequence shown here is derived from an EMBL/GenBank/DDBJ whole genome shotgun (WGS) entry which is preliminary data.</text>
</comment>
<keyword evidence="6" id="KW-0539">Nucleus</keyword>
<dbReference type="InterPro" id="IPR050825">
    <property type="entry name" value="RBM42_RBP45_47-like"/>
</dbReference>
<dbReference type="FunFam" id="3.30.70.330:FF:000103">
    <property type="entry name" value="Polyadenylate-binding protein RBP47B"/>
    <property type="match status" value="1"/>
</dbReference>
<feature type="domain" description="RRM" evidence="12">
    <location>
        <begin position="105"/>
        <end position="185"/>
    </location>
</feature>
<feature type="compositionally biased region" description="Gly residues" evidence="11">
    <location>
        <begin position="437"/>
        <end position="449"/>
    </location>
</feature>
<dbReference type="PANTHER" id="PTHR47640">
    <property type="entry name" value="TRNA SELENOCYSTEINE 1-ASSOCIATED PROTEIN 1-RELATED-RELATED"/>
    <property type="match status" value="1"/>
</dbReference>
<evidence type="ECO:0000313" key="14">
    <source>
        <dbReference type="Proteomes" id="UP001229421"/>
    </source>
</evidence>
<dbReference type="InterPro" id="IPR000504">
    <property type="entry name" value="RRM_dom"/>
</dbReference>
<feature type="region of interest" description="Disordered" evidence="11">
    <location>
        <begin position="1"/>
        <end position="26"/>
    </location>
</feature>